<sequence>MAIDLATKAEPEPSSKAKKLLLPAVCISLATVVSAVTSLNVAIPDLARDTGASHTQIAWVVDAYALVFASLLLVGGALGDRYGRRLALFAGLAVFGVTSLLAMFTDSIGMLIGLRGLLGIGAALVMPATLSTITTVYSDRERLRAIGIWSGVAGASAVLGLVVSGTLLEFFSWRSVFGLNVALAVIAAILVARAVPENSEGRSNRIDVGGAVLFVLSISAIIFSIIEAPTAGWGSMRTVFGLAFGFVLLAVTIVWELRVAHPLLDPRLFGNRLFSTSALSIAMQFAAFFGFVFLIMQYLQSVAGLSPLVGAICMLPMAAGLMGSSRNAFRVTRKLGHIRTCVLGLVLIVVAMLTLSTLGTDINYVVLFVGLPILGAGMGLAMTPATSALTESLPADQQGVASAMNDLARELGGAIGIAVFGSVLTSTITNRVAEVGANQAFTDGLGNALVVAAVAVGVTAAAVAVSGLRTKH</sequence>
<feature type="transmembrane region" description="Helical" evidence="5">
    <location>
        <begin position="116"/>
        <end position="137"/>
    </location>
</feature>
<dbReference type="CDD" id="cd17321">
    <property type="entry name" value="MFS_MMR_MDR_like"/>
    <property type="match status" value="1"/>
</dbReference>
<feature type="domain" description="Major facilitator superfamily (MFS) profile" evidence="6">
    <location>
        <begin position="19"/>
        <end position="471"/>
    </location>
</feature>
<dbReference type="Pfam" id="PF07690">
    <property type="entry name" value="MFS_1"/>
    <property type="match status" value="1"/>
</dbReference>
<proteinExistence type="predicted"/>
<dbReference type="InterPro" id="IPR020846">
    <property type="entry name" value="MFS_dom"/>
</dbReference>
<keyword evidence="8" id="KW-1185">Reference proteome</keyword>
<name>A0A934NUW8_9NOCA</name>
<comment type="caution">
    <text evidence="7">The sequence shown here is derived from an EMBL/GenBank/DDBJ whole genome shotgun (WGS) entry which is preliminary data.</text>
</comment>
<evidence type="ECO:0000256" key="2">
    <source>
        <dbReference type="ARBA" id="ARBA00022692"/>
    </source>
</evidence>
<evidence type="ECO:0000313" key="7">
    <source>
        <dbReference type="EMBL" id="MBJ8341615.1"/>
    </source>
</evidence>
<comment type="subcellular location">
    <subcellularLocation>
        <location evidence="1">Cell membrane</location>
        <topology evidence="1">Multi-pass membrane protein</topology>
    </subcellularLocation>
</comment>
<dbReference type="Proteomes" id="UP000655868">
    <property type="component" value="Unassembled WGS sequence"/>
</dbReference>
<feature type="transmembrane region" description="Helical" evidence="5">
    <location>
        <begin position="305"/>
        <end position="324"/>
    </location>
</feature>
<evidence type="ECO:0000313" key="8">
    <source>
        <dbReference type="Proteomes" id="UP000655868"/>
    </source>
</evidence>
<feature type="transmembrane region" description="Helical" evidence="5">
    <location>
        <begin position="55"/>
        <end position="74"/>
    </location>
</feature>
<keyword evidence="3 5" id="KW-1133">Transmembrane helix</keyword>
<feature type="transmembrane region" description="Helical" evidence="5">
    <location>
        <begin position="149"/>
        <end position="171"/>
    </location>
</feature>
<evidence type="ECO:0000259" key="6">
    <source>
        <dbReference type="PROSITE" id="PS50850"/>
    </source>
</evidence>
<feature type="transmembrane region" description="Helical" evidence="5">
    <location>
        <begin position="20"/>
        <end position="43"/>
    </location>
</feature>
<dbReference type="EMBL" id="JAEMNV010000008">
    <property type="protein sequence ID" value="MBJ8341615.1"/>
    <property type="molecule type" value="Genomic_DNA"/>
</dbReference>
<feature type="transmembrane region" description="Helical" evidence="5">
    <location>
        <begin position="364"/>
        <end position="390"/>
    </location>
</feature>
<dbReference type="AlphaFoldDB" id="A0A934NUW8"/>
<keyword evidence="4 5" id="KW-0472">Membrane</keyword>
<dbReference type="GO" id="GO:0005886">
    <property type="term" value="C:plasma membrane"/>
    <property type="evidence" value="ECO:0007669"/>
    <property type="project" value="UniProtKB-SubCell"/>
</dbReference>
<organism evidence="7 8">
    <name type="scientific">Antrihabitans stalagmiti</name>
    <dbReference type="NCBI Taxonomy" id="2799499"/>
    <lineage>
        <taxon>Bacteria</taxon>
        <taxon>Bacillati</taxon>
        <taxon>Actinomycetota</taxon>
        <taxon>Actinomycetes</taxon>
        <taxon>Mycobacteriales</taxon>
        <taxon>Nocardiaceae</taxon>
        <taxon>Antrihabitans</taxon>
    </lineage>
</organism>
<dbReference type="InterPro" id="IPR036259">
    <property type="entry name" value="MFS_trans_sf"/>
</dbReference>
<gene>
    <name evidence="7" type="ORF">JGU71_22270</name>
</gene>
<feature type="transmembrane region" description="Helical" evidence="5">
    <location>
        <begin position="86"/>
        <end position="104"/>
    </location>
</feature>
<feature type="transmembrane region" description="Helical" evidence="5">
    <location>
        <begin position="238"/>
        <end position="257"/>
    </location>
</feature>
<evidence type="ECO:0000256" key="1">
    <source>
        <dbReference type="ARBA" id="ARBA00004651"/>
    </source>
</evidence>
<feature type="transmembrane region" description="Helical" evidence="5">
    <location>
        <begin position="448"/>
        <end position="468"/>
    </location>
</feature>
<dbReference type="GO" id="GO:0022857">
    <property type="term" value="F:transmembrane transporter activity"/>
    <property type="evidence" value="ECO:0007669"/>
    <property type="project" value="InterPro"/>
</dbReference>
<dbReference type="SUPFAM" id="SSF103473">
    <property type="entry name" value="MFS general substrate transporter"/>
    <property type="match status" value="1"/>
</dbReference>
<feature type="transmembrane region" description="Helical" evidence="5">
    <location>
        <begin position="411"/>
        <end position="428"/>
    </location>
</feature>
<accession>A0A934NUW8</accession>
<keyword evidence="2 5" id="KW-0812">Transmembrane</keyword>
<evidence type="ECO:0000256" key="5">
    <source>
        <dbReference type="SAM" id="Phobius"/>
    </source>
</evidence>
<feature type="transmembrane region" description="Helical" evidence="5">
    <location>
        <begin position="336"/>
        <end position="358"/>
    </location>
</feature>
<dbReference type="PANTHER" id="PTHR42718">
    <property type="entry name" value="MAJOR FACILITATOR SUPERFAMILY MULTIDRUG TRANSPORTER MFSC"/>
    <property type="match status" value="1"/>
</dbReference>
<feature type="transmembrane region" description="Helical" evidence="5">
    <location>
        <begin position="177"/>
        <end position="196"/>
    </location>
</feature>
<dbReference type="RefSeq" id="WP_199706681.1">
    <property type="nucleotide sequence ID" value="NZ_JAEMNV010000008.1"/>
</dbReference>
<dbReference type="PANTHER" id="PTHR42718:SF42">
    <property type="entry name" value="EXPORT PROTEIN"/>
    <property type="match status" value="1"/>
</dbReference>
<feature type="transmembrane region" description="Helical" evidence="5">
    <location>
        <begin position="278"/>
        <end position="299"/>
    </location>
</feature>
<dbReference type="InterPro" id="IPR011701">
    <property type="entry name" value="MFS"/>
</dbReference>
<evidence type="ECO:0000256" key="3">
    <source>
        <dbReference type="ARBA" id="ARBA00022989"/>
    </source>
</evidence>
<dbReference type="PROSITE" id="PS50850">
    <property type="entry name" value="MFS"/>
    <property type="match status" value="1"/>
</dbReference>
<protein>
    <submittedName>
        <fullName evidence="7">MFS transporter</fullName>
    </submittedName>
</protein>
<dbReference type="Gene3D" id="1.20.1250.20">
    <property type="entry name" value="MFS general substrate transporter like domains"/>
    <property type="match status" value="2"/>
</dbReference>
<feature type="transmembrane region" description="Helical" evidence="5">
    <location>
        <begin position="208"/>
        <end position="226"/>
    </location>
</feature>
<evidence type="ECO:0000256" key="4">
    <source>
        <dbReference type="ARBA" id="ARBA00023136"/>
    </source>
</evidence>
<reference evidence="7" key="1">
    <citation type="submission" date="2020-12" db="EMBL/GenBank/DDBJ databases">
        <title>Antrihabitans popcorni sp. nov. and Antrihabitans auranticaus sp. nov., isolated from a larva cave.</title>
        <authorList>
            <person name="Lee S.D."/>
            <person name="Kim I.S."/>
        </authorList>
    </citation>
    <scope>NUCLEOTIDE SEQUENCE</scope>
    <source>
        <strain evidence="7">YC3-6</strain>
    </source>
</reference>
<dbReference type="PRINTS" id="PR00173">
    <property type="entry name" value="EDTRNSPORT"/>
</dbReference>